<dbReference type="EMBL" id="JACYTQ010000014">
    <property type="protein sequence ID" value="MBD8491341.1"/>
    <property type="molecule type" value="Genomic_DNA"/>
</dbReference>
<name>A0ABR9ARD0_9BACT</name>
<dbReference type="RefSeq" id="WP_192012221.1">
    <property type="nucleotide sequence ID" value="NZ_JACYTQ010000014.1"/>
</dbReference>
<accession>A0ABR9ARD0</accession>
<sequence length="158" mass="17976">MKHLKILILIIFCFACKPYQNGKSDICLYEAGIPSVLTLQSNSFSTSDYGIIRGQILNRLDSLPINSAIIDLTEIGIFTDDNGKFSIDLAPDEYDIEFKALGFNSLSKRFDLRNKEIINLKVYLGVSDSWSDFSTDNPRKLKKVIRQQNKERKAKYGN</sequence>
<evidence type="ECO:0000313" key="1">
    <source>
        <dbReference type="EMBL" id="MBD8491341.1"/>
    </source>
</evidence>
<dbReference type="Gene3D" id="2.60.40.1120">
    <property type="entry name" value="Carboxypeptidase-like, regulatory domain"/>
    <property type="match status" value="1"/>
</dbReference>
<protein>
    <submittedName>
        <fullName evidence="1">Carboxypeptidase-like regulatory domain-containing protein</fullName>
    </submittedName>
</protein>
<evidence type="ECO:0000313" key="2">
    <source>
        <dbReference type="Proteomes" id="UP000647133"/>
    </source>
</evidence>
<organism evidence="1 2">
    <name type="scientific">Echinicola arenosa</name>
    <dbReference type="NCBI Taxonomy" id="2774144"/>
    <lineage>
        <taxon>Bacteria</taxon>
        <taxon>Pseudomonadati</taxon>
        <taxon>Bacteroidota</taxon>
        <taxon>Cytophagia</taxon>
        <taxon>Cytophagales</taxon>
        <taxon>Cyclobacteriaceae</taxon>
        <taxon>Echinicola</taxon>
    </lineage>
</organism>
<gene>
    <name evidence="1" type="ORF">IFO69_21490</name>
</gene>
<dbReference type="InterPro" id="IPR008969">
    <property type="entry name" value="CarboxyPept-like_regulatory"/>
</dbReference>
<comment type="caution">
    <text evidence="1">The sequence shown here is derived from an EMBL/GenBank/DDBJ whole genome shotgun (WGS) entry which is preliminary data.</text>
</comment>
<proteinExistence type="predicted"/>
<reference evidence="1 2" key="1">
    <citation type="submission" date="2020-09" db="EMBL/GenBank/DDBJ databases">
        <title>Echinicola sp. CAU 1574 isolated from sand of Sido Beach.</title>
        <authorList>
            <person name="Kim W."/>
        </authorList>
    </citation>
    <scope>NUCLEOTIDE SEQUENCE [LARGE SCALE GENOMIC DNA]</scope>
    <source>
        <strain evidence="1 2">CAU 1574</strain>
    </source>
</reference>
<dbReference type="Proteomes" id="UP000647133">
    <property type="component" value="Unassembled WGS sequence"/>
</dbReference>
<dbReference type="Pfam" id="PF13715">
    <property type="entry name" value="CarbopepD_reg_2"/>
    <property type="match status" value="1"/>
</dbReference>
<dbReference type="SUPFAM" id="SSF49464">
    <property type="entry name" value="Carboxypeptidase regulatory domain-like"/>
    <property type="match status" value="1"/>
</dbReference>
<keyword evidence="2" id="KW-1185">Reference proteome</keyword>